<dbReference type="PROSITE" id="PS50172">
    <property type="entry name" value="BRCT"/>
    <property type="match status" value="2"/>
</dbReference>
<feature type="region of interest" description="Disordered" evidence="4">
    <location>
        <begin position="192"/>
        <end position="214"/>
    </location>
</feature>
<evidence type="ECO:0000256" key="4">
    <source>
        <dbReference type="SAM" id="MobiDB-lite"/>
    </source>
</evidence>
<keyword evidence="3" id="KW-0539">Nucleus</keyword>
<dbReference type="InterPro" id="IPR041297">
    <property type="entry name" value="Crb2_Tudor"/>
</dbReference>
<feature type="region of interest" description="Disordered" evidence="4">
    <location>
        <begin position="1"/>
        <end position="57"/>
    </location>
</feature>
<dbReference type="SMART" id="SM00292">
    <property type="entry name" value="BRCT"/>
    <property type="match status" value="2"/>
</dbReference>
<dbReference type="GO" id="GO:0005634">
    <property type="term" value="C:nucleus"/>
    <property type="evidence" value="ECO:0007669"/>
    <property type="project" value="UniProtKB-SubCell"/>
</dbReference>
<evidence type="ECO:0000259" key="5">
    <source>
        <dbReference type="PROSITE" id="PS50172"/>
    </source>
</evidence>
<accession>A0A8E2DL66</accession>
<dbReference type="Gene3D" id="2.30.30.140">
    <property type="match status" value="1"/>
</dbReference>
<dbReference type="Proteomes" id="UP000250043">
    <property type="component" value="Unassembled WGS sequence"/>
</dbReference>
<reference evidence="6 7" key="1">
    <citation type="submission" date="2016-07" db="EMBL/GenBank/DDBJ databases">
        <title>Draft genome of the white-rot fungus Obba rivulosa 3A-2.</title>
        <authorList>
            <consortium name="DOE Joint Genome Institute"/>
            <person name="Miettinen O."/>
            <person name="Riley R."/>
            <person name="Acob R."/>
            <person name="Barry K."/>
            <person name="Cullen D."/>
            <person name="De Vries R."/>
            <person name="Hainaut M."/>
            <person name="Hatakka A."/>
            <person name="Henrissat B."/>
            <person name="Hilden K."/>
            <person name="Kuo R."/>
            <person name="Labutti K."/>
            <person name="Lipzen A."/>
            <person name="Makela M.R."/>
            <person name="Sandor L."/>
            <person name="Spatafora J.W."/>
            <person name="Grigoriev I.V."/>
            <person name="Hibbett D.S."/>
        </authorList>
    </citation>
    <scope>NUCLEOTIDE SEQUENCE [LARGE SCALE GENOMIC DNA]</scope>
    <source>
        <strain evidence="6 7">3A-2</strain>
    </source>
</reference>
<dbReference type="GO" id="GO:0042393">
    <property type="term" value="F:histone binding"/>
    <property type="evidence" value="ECO:0007669"/>
    <property type="project" value="TreeGrafter"/>
</dbReference>
<dbReference type="SUPFAM" id="SSF52113">
    <property type="entry name" value="BRCT domain"/>
    <property type="match status" value="2"/>
</dbReference>
<feature type="domain" description="BRCT" evidence="5">
    <location>
        <begin position="223"/>
        <end position="339"/>
    </location>
</feature>
<dbReference type="GO" id="GO:0045944">
    <property type="term" value="P:positive regulation of transcription by RNA polymerase II"/>
    <property type="evidence" value="ECO:0007669"/>
    <property type="project" value="TreeGrafter"/>
</dbReference>
<evidence type="ECO:0000256" key="3">
    <source>
        <dbReference type="ARBA" id="ARBA00023242"/>
    </source>
</evidence>
<dbReference type="Gene3D" id="3.40.50.10190">
    <property type="entry name" value="BRCT domain"/>
    <property type="match status" value="1"/>
</dbReference>
<dbReference type="GO" id="GO:0000077">
    <property type="term" value="P:DNA damage checkpoint signaling"/>
    <property type="evidence" value="ECO:0007669"/>
    <property type="project" value="TreeGrafter"/>
</dbReference>
<dbReference type="CDD" id="cd17745">
    <property type="entry name" value="BRCT_p53bp1_rpt1"/>
    <property type="match status" value="1"/>
</dbReference>
<name>A0A8E2DL66_9APHY</name>
<dbReference type="SUPFAM" id="SSF63748">
    <property type="entry name" value="Tudor/PWWP/MBT"/>
    <property type="match status" value="1"/>
</dbReference>
<dbReference type="InterPro" id="IPR047249">
    <property type="entry name" value="BRCT_p53bp1-like_rpt1"/>
</dbReference>
<dbReference type="Pfam" id="PF18115">
    <property type="entry name" value="Tudor_3"/>
    <property type="match status" value="1"/>
</dbReference>
<dbReference type="InterPro" id="IPR047250">
    <property type="entry name" value="BRCT_p53bp1-like_rpt2"/>
</dbReference>
<dbReference type="InterPro" id="IPR001357">
    <property type="entry name" value="BRCT_dom"/>
</dbReference>
<evidence type="ECO:0000256" key="2">
    <source>
        <dbReference type="ARBA" id="ARBA00022763"/>
    </source>
</evidence>
<evidence type="ECO:0000313" key="7">
    <source>
        <dbReference type="Proteomes" id="UP000250043"/>
    </source>
</evidence>
<comment type="subcellular location">
    <subcellularLocation>
        <location evidence="1">Nucleus</location>
    </subcellularLocation>
</comment>
<dbReference type="OrthoDB" id="129353at2759"/>
<keyword evidence="2" id="KW-0227">DNA damage</keyword>
<dbReference type="EMBL" id="KV722372">
    <property type="protein sequence ID" value="OCH92215.1"/>
    <property type="molecule type" value="Genomic_DNA"/>
</dbReference>
<gene>
    <name evidence="6" type="ORF">OBBRIDRAFT_727222</name>
</gene>
<organism evidence="6 7">
    <name type="scientific">Obba rivulosa</name>
    <dbReference type="NCBI Taxonomy" id="1052685"/>
    <lineage>
        <taxon>Eukaryota</taxon>
        <taxon>Fungi</taxon>
        <taxon>Dikarya</taxon>
        <taxon>Basidiomycota</taxon>
        <taxon>Agaricomycotina</taxon>
        <taxon>Agaricomycetes</taxon>
        <taxon>Polyporales</taxon>
        <taxon>Gelatoporiaceae</taxon>
        <taxon>Obba</taxon>
    </lineage>
</organism>
<dbReference type="InterPro" id="IPR036420">
    <property type="entry name" value="BRCT_dom_sf"/>
</dbReference>
<dbReference type="AlphaFoldDB" id="A0A8E2DL66"/>
<sequence>MDVDEGDYAPAKATSSRKRKRTVSTSSRKTAPRGAVRPTRSTTGTPLNKAVKKRSVSSSVLLEQNPDATRVFALWKQDNHYYTGIVHSMASDNPPRYLIKFDDNTEDRVDATKLRMCLLKAGDHVMMGTNMRAIVVEDTMSGATDVCVRFNNSDDDDAMVVPLNNVRIASRTLLSRFKDRVLDPKDIIPAIGPAPFKPSPSPNRLSLASDGSAKGNRKLFSKTGLVVTLGPGNDDWERVKDRLMLSIRNHGGAVVEDWCDIFTLDGTFSQGNKRWIGEKDDIRWIERDDIDRVFLLSDDANQKPKFLIALALGIPCLSTEWLEVSINERTERDWQAYLLPAGFCDPLNARVSQLVDLDWGNSVEHLTEIMSNLVPSKLFADQSILCLSPEFMPAPPKASRKVSTDIVRESGGMVPKIILCMGASRVEAVADARHATHPDLNKYDYVIVKEQSEVYRVSSTKGANCVHFGWVKDCLIAGRLLPRSSC</sequence>
<dbReference type="InterPro" id="IPR047252">
    <property type="entry name" value="TP53BP1-like"/>
</dbReference>
<keyword evidence="7" id="KW-1185">Reference proteome</keyword>
<proteinExistence type="predicted"/>
<dbReference type="PANTHER" id="PTHR15321:SF3">
    <property type="entry name" value="TP53-BINDING PROTEIN 1"/>
    <property type="match status" value="1"/>
</dbReference>
<dbReference type="CDD" id="cd17724">
    <property type="entry name" value="BRCT_p53bp1_rpt2"/>
    <property type="match status" value="1"/>
</dbReference>
<evidence type="ECO:0000256" key="1">
    <source>
        <dbReference type="ARBA" id="ARBA00004123"/>
    </source>
</evidence>
<feature type="domain" description="BRCT" evidence="5">
    <location>
        <begin position="374"/>
        <end position="486"/>
    </location>
</feature>
<evidence type="ECO:0000313" key="6">
    <source>
        <dbReference type="EMBL" id="OCH92215.1"/>
    </source>
</evidence>
<dbReference type="PANTHER" id="PTHR15321">
    <property type="entry name" value="TUMOR SUPPRESSOR P53-BINDING PROTEIN 1"/>
    <property type="match status" value="1"/>
</dbReference>
<protein>
    <recommendedName>
        <fullName evidence="5">BRCT domain-containing protein</fullName>
    </recommendedName>
</protein>